<accession>A0A1G8YWR8</accession>
<proteinExistence type="predicted"/>
<reference evidence="1 2" key="1">
    <citation type="submission" date="2016-10" db="EMBL/GenBank/DDBJ databases">
        <authorList>
            <person name="de Groot N.N."/>
        </authorList>
    </citation>
    <scope>NUCLEOTIDE SEQUENCE [LARGE SCALE GENOMIC DNA]</scope>
    <source>
        <strain evidence="1 2">DSM 18346</strain>
    </source>
</reference>
<evidence type="ECO:0000313" key="2">
    <source>
        <dbReference type="Proteomes" id="UP000198718"/>
    </source>
</evidence>
<dbReference type="Proteomes" id="UP000198718">
    <property type="component" value="Unassembled WGS sequence"/>
</dbReference>
<dbReference type="EMBL" id="FNFP01000001">
    <property type="protein sequence ID" value="SDK07299.1"/>
    <property type="molecule type" value="Genomic_DNA"/>
</dbReference>
<organism evidence="1 2">
    <name type="scientific">Natronincola ferrireducens</name>
    <dbReference type="NCBI Taxonomy" id="393762"/>
    <lineage>
        <taxon>Bacteria</taxon>
        <taxon>Bacillati</taxon>
        <taxon>Bacillota</taxon>
        <taxon>Clostridia</taxon>
        <taxon>Peptostreptococcales</taxon>
        <taxon>Natronincolaceae</taxon>
        <taxon>Natronincola</taxon>
    </lineage>
</organism>
<evidence type="ECO:0000313" key="1">
    <source>
        <dbReference type="EMBL" id="SDK07299.1"/>
    </source>
</evidence>
<name>A0A1G8YWR8_9FIRM</name>
<keyword evidence="2" id="KW-1185">Reference proteome</keyword>
<protein>
    <submittedName>
        <fullName evidence="1">Uncharacterized protein</fullName>
    </submittedName>
</protein>
<gene>
    <name evidence="1" type="ORF">SAMN05660472_00671</name>
</gene>
<sequence length="124" mass="14642">MGNNSSQNQTFGKYSPRELIEQKRWEIYEKDKTVIRKFQKSSNAEESLKASNELLKEQQEITMKDTREGTHIQQDDSQDIAVEEEIKNNSSNEDACKPEDLIQRDNALEVIEKLYEIYKKRKKE</sequence>
<dbReference type="RefSeq" id="WP_090550249.1">
    <property type="nucleotide sequence ID" value="NZ_FNFP01000001.1"/>
</dbReference>
<dbReference type="AlphaFoldDB" id="A0A1G8YWR8"/>
<dbReference type="STRING" id="393762.SAMN05660472_00671"/>